<dbReference type="OrthoDB" id="2277046at2"/>
<sequence length="368" mass="43254">MVIFYLIFISLLLLSFLFPKEKIVFVMNSLLLWILFAFNRGGADYIGYVAMFNAFGRENVKLDFYGDGIWKILNHVFYRLSFTVEEFLMVLLTCGVISYVIFIKKYSKNPNIVIALGNIYPLVDNIIQKRFFLAMVIAIWIVPVALRYQVSYKRWLYSAGLIYVSYTLHSSFALMFLLLIPIYLMNKEFNFRFIVYFSLLSFSLFALVFRIAPFLIESSKLNLYLVDESLKTSIWKLGIHVVIAYLYVGIAYKIYKFQLKENSINPDLRRLLMWFSGGMSIFIPFIFYNSTFFRFPRLLFLFVFIMMANLFDVNDYKIKRNTFNILLILVCLQISMFTMMYVLTGIAGFNSLVRPLIESNAILEYLVN</sequence>
<feature type="transmembrane region" description="Helical" evidence="1">
    <location>
        <begin position="131"/>
        <end position="150"/>
    </location>
</feature>
<feature type="transmembrane region" description="Helical" evidence="1">
    <location>
        <begin position="193"/>
        <end position="213"/>
    </location>
</feature>
<comment type="caution">
    <text evidence="2">The sequence shown here is derived from an EMBL/GenBank/DDBJ whole genome shotgun (WGS) entry which is preliminary data.</text>
</comment>
<feature type="transmembrane region" description="Helical" evidence="1">
    <location>
        <begin position="271"/>
        <end position="289"/>
    </location>
</feature>
<dbReference type="Proteomes" id="UP000279194">
    <property type="component" value="Unassembled WGS sequence"/>
</dbReference>
<dbReference type="EMBL" id="RCVM01000015">
    <property type="protein sequence ID" value="RLY02431.1"/>
    <property type="molecule type" value="Genomic_DNA"/>
</dbReference>
<accession>A0A3L9DMA1</accession>
<keyword evidence="1" id="KW-0812">Transmembrane</keyword>
<feature type="transmembrane region" description="Helical" evidence="1">
    <location>
        <begin position="325"/>
        <end position="349"/>
    </location>
</feature>
<keyword evidence="1" id="KW-1133">Transmembrane helix</keyword>
<evidence type="ECO:0000313" key="2">
    <source>
        <dbReference type="EMBL" id="RLY02431.1"/>
    </source>
</evidence>
<organism evidence="2 3">
    <name type="scientific">Streptococcus hillyeri</name>
    <dbReference type="NCBI Taxonomy" id="2282420"/>
    <lineage>
        <taxon>Bacteria</taxon>
        <taxon>Bacillati</taxon>
        <taxon>Bacillota</taxon>
        <taxon>Bacilli</taxon>
        <taxon>Lactobacillales</taxon>
        <taxon>Streptococcaceae</taxon>
        <taxon>Streptococcus</taxon>
    </lineage>
</organism>
<dbReference type="InterPro" id="IPR049458">
    <property type="entry name" value="EpsG-like"/>
</dbReference>
<feature type="transmembrane region" description="Helical" evidence="1">
    <location>
        <begin position="233"/>
        <end position="250"/>
    </location>
</feature>
<reference evidence="2 3" key="1">
    <citation type="submission" date="2018-10" db="EMBL/GenBank/DDBJ databases">
        <title>Streptococcus hillyeri sp. nov., isolated from equine tracheal sample.</title>
        <authorList>
            <person name="Macfadyen A.C."/>
            <person name="Waller A."/>
            <person name="Paterson G.K."/>
        </authorList>
    </citation>
    <scope>NUCLEOTIDE SEQUENCE [LARGE SCALE GENOMIC DNA]</scope>
    <source>
        <strain evidence="2 3">28462</strain>
    </source>
</reference>
<evidence type="ECO:0000256" key="1">
    <source>
        <dbReference type="SAM" id="Phobius"/>
    </source>
</evidence>
<protein>
    <submittedName>
        <fullName evidence="2">EpsG family protein</fullName>
    </submittedName>
</protein>
<keyword evidence="1" id="KW-0472">Membrane</keyword>
<gene>
    <name evidence="2" type="ORF">EAF07_07635</name>
</gene>
<name>A0A3L9DMA1_9STRE</name>
<keyword evidence="3" id="KW-1185">Reference proteome</keyword>
<feature type="transmembrane region" description="Helical" evidence="1">
    <location>
        <begin position="87"/>
        <end position="103"/>
    </location>
</feature>
<proteinExistence type="predicted"/>
<evidence type="ECO:0000313" key="3">
    <source>
        <dbReference type="Proteomes" id="UP000279194"/>
    </source>
</evidence>
<feature type="transmembrane region" description="Helical" evidence="1">
    <location>
        <begin position="295"/>
        <end position="313"/>
    </location>
</feature>
<dbReference type="RefSeq" id="WP_121835988.1">
    <property type="nucleotide sequence ID" value="NZ_RCVM01000015.1"/>
</dbReference>
<feature type="transmembrane region" description="Helical" evidence="1">
    <location>
        <begin position="162"/>
        <end position="184"/>
    </location>
</feature>
<dbReference type="Pfam" id="PF14897">
    <property type="entry name" value="EpsG"/>
    <property type="match status" value="1"/>
</dbReference>
<dbReference type="AlphaFoldDB" id="A0A3L9DMA1"/>